<gene>
    <name evidence="3" type="ORF">BS50DRAFT_662780</name>
</gene>
<dbReference type="EMBL" id="KZ678132">
    <property type="protein sequence ID" value="PSN70518.1"/>
    <property type="molecule type" value="Genomic_DNA"/>
</dbReference>
<dbReference type="GO" id="GO:0008239">
    <property type="term" value="F:dipeptidyl-peptidase activity"/>
    <property type="evidence" value="ECO:0007669"/>
    <property type="project" value="TreeGrafter"/>
</dbReference>
<dbReference type="GO" id="GO:0005737">
    <property type="term" value="C:cytoplasm"/>
    <property type="evidence" value="ECO:0007669"/>
    <property type="project" value="TreeGrafter"/>
</dbReference>
<organism evidence="3 4">
    <name type="scientific">Corynespora cassiicola Philippines</name>
    <dbReference type="NCBI Taxonomy" id="1448308"/>
    <lineage>
        <taxon>Eukaryota</taxon>
        <taxon>Fungi</taxon>
        <taxon>Dikarya</taxon>
        <taxon>Ascomycota</taxon>
        <taxon>Pezizomycotina</taxon>
        <taxon>Dothideomycetes</taxon>
        <taxon>Pleosporomycetidae</taxon>
        <taxon>Pleosporales</taxon>
        <taxon>Corynesporascaceae</taxon>
        <taxon>Corynespora</taxon>
    </lineage>
</organism>
<keyword evidence="4" id="KW-1185">Reference proteome</keyword>
<evidence type="ECO:0000256" key="1">
    <source>
        <dbReference type="ARBA" id="ARBA00022723"/>
    </source>
</evidence>
<dbReference type="PANTHER" id="PTHR23422:SF11">
    <property type="entry name" value="DIPEPTIDYL PEPTIDASE 3"/>
    <property type="match status" value="1"/>
</dbReference>
<reference evidence="3 4" key="1">
    <citation type="journal article" date="2018" name="Front. Microbiol.">
        <title>Genome-Wide Analysis of Corynespora cassiicola Leaf Fall Disease Putative Effectors.</title>
        <authorList>
            <person name="Lopez D."/>
            <person name="Ribeiro S."/>
            <person name="Label P."/>
            <person name="Fumanal B."/>
            <person name="Venisse J.S."/>
            <person name="Kohler A."/>
            <person name="de Oliveira R.R."/>
            <person name="Labutti K."/>
            <person name="Lipzen A."/>
            <person name="Lail K."/>
            <person name="Bauer D."/>
            <person name="Ohm R.A."/>
            <person name="Barry K.W."/>
            <person name="Spatafora J."/>
            <person name="Grigoriev I.V."/>
            <person name="Martin F.M."/>
            <person name="Pujade-Renaud V."/>
        </authorList>
    </citation>
    <scope>NUCLEOTIDE SEQUENCE [LARGE SCALE GENOMIC DNA]</scope>
    <source>
        <strain evidence="3 4">Philippines</strain>
    </source>
</reference>
<dbReference type="Pfam" id="PF03571">
    <property type="entry name" value="Peptidase_M49"/>
    <property type="match status" value="2"/>
</dbReference>
<dbReference type="OrthoDB" id="4694525at2759"/>
<evidence type="ECO:0000256" key="2">
    <source>
        <dbReference type="ARBA" id="ARBA00022801"/>
    </source>
</evidence>
<protein>
    <recommendedName>
        <fullName evidence="5">Dipeptidyl peptidase III</fullName>
    </recommendedName>
</protein>
<dbReference type="GO" id="GO:0046872">
    <property type="term" value="F:metal ion binding"/>
    <property type="evidence" value="ECO:0007669"/>
    <property type="project" value="UniProtKB-KW"/>
</dbReference>
<dbReference type="InterPro" id="IPR039461">
    <property type="entry name" value="Peptidase_M49"/>
</dbReference>
<proteinExistence type="predicted"/>
<evidence type="ECO:0000313" key="3">
    <source>
        <dbReference type="EMBL" id="PSN70518.1"/>
    </source>
</evidence>
<keyword evidence="2" id="KW-0378">Hydrolase</keyword>
<dbReference type="PANTHER" id="PTHR23422">
    <property type="entry name" value="DIPEPTIDYL PEPTIDASE III-RELATED"/>
    <property type="match status" value="1"/>
</dbReference>
<dbReference type="Proteomes" id="UP000240883">
    <property type="component" value="Unassembled WGS sequence"/>
</dbReference>
<accession>A0A2T2NZJ5</accession>
<name>A0A2T2NZJ5_CORCC</name>
<dbReference type="Gene3D" id="3.30.540.30">
    <property type="match status" value="2"/>
</dbReference>
<evidence type="ECO:0000313" key="4">
    <source>
        <dbReference type="Proteomes" id="UP000240883"/>
    </source>
</evidence>
<keyword evidence="1" id="KW-0479">Metal-binding</keyword>
<evidence type="ECO:0008006" key="5">
    <source>
        <dbReference type="Google" id="ProtNLM"/>
    </source>
</evidence>
<dbReference type="AlphaFoldDB" id="A0A2T2NZJ5"/>
<sequence length="712" mass="79704">MPGQFRVPISTRFAPSQYRNAITHEIFLQKETIAVSPSDMLRPDLLVDVGAPVHQLVIRDAFEQLENEERLYAHWMRELVYAHSLDTSIVEQLFRAAFHGARIIMQQVSPESEGIKYLKRQTGVDDESLERFLEYAATVLANLGNYNVQHGYGGRKLLPRLDQDALKALCNVSERALFLCEFLADAIFAESPAAIGYPDEHGMSNYYPSPSTITKNELTAHLELRNTRLRKAAKGDETEYELMIASESTVPPSEGQLAHLDLGNCKVRLVYGDYSEPLQKMCTCPGRARQYSGSDVRDQYLQSLIVSLRSGNIEDHKKASISWLQDKEPAVETWSGFLESGRDPSGIQCEFEAFVTVKDKSWTKAFDELAEISGEFIASLPWVKVLGPASLGDFENEKFARPSFVALNLLCYCASNVWTGITGPGYDEVTSRHGPKNLTFSNRVSANGIEREKDYILEKDMELFPGHELLGHGCGKVFKENEGQCNFDPSNPPICPITNTPISSWYRPGETPELEQSLIDTLLSKTTTAIKDILFIGYLSIASVGVRALESYDLDRQVLAPLILVDKADITQKWGQAHDRARFGLLKCLHEAGDGFLDVEASLQPEPSLKLNMDVEEIESVGKRAVGDLILRLQVYKATRNQVAGTEIFTHLTAVDGKYTEWARIANARRKPRTLFIHPNTILNKEGAVELVEYPASKEGLIQSWLDRCIFS</sequence>